<dbReference type="Proteomes" id="UP000011086">
    <property type="component" value="Unassembled WGS sequence"/>
</dbReference>
<proteinExistence type="predicted"/>
<feature type="region of interest" description="Disordered" evidence="1">
    <location>
        <begin position="59"/>
        <end position="85"/>
    </location>
</feature>
<dbReference type="AlphaFoldDB" id="A0AA97PNG6"/>
<dbReference type="EMBL" id="JH793329">
    <property type="protein sequence ID" value="ELQ40853.1"/>
    <property type="molecule type" value="Genomic_DNA"/>
</dbReference>
<evidence type="ECO:0000313" key="2">
    <source>
        <dbReference type="EMBL" id="ELQ40853.1"/>
    </source>
</evidence>
<feature type="compositionally biased region" description="Basic and acidic residues" evidence="1">
    <location>
        <begin position="69"/>
        <end position="85"/>
    </location>
</feature>
<accession>A0AA97PNG6</accession>
<name>A0AA97PNG6_PYRO3</name>
<sequence>MLEGLKVRNGCSFAVMLHINVEYRKGFKVSIEDSRFSESFGRCLAGCRMGKLVTTVGQSPEPRPYGLNLDKEIGHNSRSGPVEHG</sequence>
<protein>
    <submittedName>
        <fullName evidence="2">Uncharacterized protein</fullName>
    </submittedName>
</protein>
<organism evidence="2">
    <name type="scientific">Pyricularia oryzae (strain Y34)</name>
    <name type="common">Rice blast fungus</name>
    <name type="synonym">Magnaporthe oryzae</name>
    <dbReference type="NCBI Taxonomy" id="1143189"/>
    <lineage>
        <taxon>Eukaryota</taxon>
        <taxon>Fungi</taxon>
        <taxon>Dikarya</taxon>
        <taxon>Ascomycota</taxon>
        <taxon>Pezizomycotina</taxon>
        <taxon>Sordariomycetes</taxon>
        <taxon>Sordariomycetidae</taxon>
        <taxon>Magnaporthales</taxon>
        <taxon>Pyriculariaceae</taxon>
        <taxon>Pyricularia</taxon>
    </lineage>
</organism>
<evidence type="ECO:0000256" key="1">
    <source>
        <dbReference type="SAM" id="MobiDB-lite"/>
    </source>
</evidence>
<reference evidence="2" key="1">
    <citation type="journal article" date="2012" name="PLoS Genet.">
        <title>Comparative analysis of the genomes of two field isolates of the rice blast fungus Magnaporthe oryzae.</title>
        <authorList>
            <person name="Xue M."/>
            <person name="Yang J."/>
            <person name="Li Z."/>
            <person name="Hu S."/>
            <person name="Yao N."/>
            <person name="Dean R.A."/>
            <person name="Zhao W."/>
            <person name="Shen M."/>
            <person name="Zhang H."/>
            <person name="Li C."/>
            <person name="Liu L."/>
            <person name="Cao L."/>
            <person name="Xu X."/>
            <person name="Xing Y."/>
            <person name="Hsiang T."/>
            <person name="Zhang Z."/>
            <person name="Xu J.R."/>
            <person name="Peng Y.L."/>
        </authorList>
    </citation>
    <scope>NUCLEOTIDE SEQUENCE</scope>
    <source>
        <strain evidence="2">Y34</strain>
    </source>
</reference>
<gene>
    <name evidence="2" type="ORF">OOU_Y34scaffold00334g23</name>
</gene>